<keyword evidence="1" id="KW-0812">Transmembrane</keyword>
<dbReference type="PANTHER" id="PTHR34814:SF2">
    <property type="entry name" value="DUF3533 DOMAIN-CONTAINING PROTEIN"/>
    <property type="match status" value="1"/>
</dbReference>
<keyword evidence="1" id="KW-1133">Transmembrane helix</keyword>
<gene>
    <name evidence="3" type="ORF">IWW36_005125</name>
</gene>
<evidence type="ECO:0000256" key="1">
    <source>
        <dbReference type="SAM" id="Phobius"/>
    </source>
</evidence>
<dbReference type="PANTHER" id="PTHR34814">
    <property type="entry name" value="NITROSOGUANIDINE RESISTANCE PROTEIN SNG1"/>
    <property type="match status" value="1"/>
</dbReference>
<keyword evidence="1" id="KW-0472">Membrane</keyword>
<sequence length="478" mass="53765">LNPWKCDQERISFFDTNIRSLVKQRGLYYIRILVIQSALYWVASCLIYGTVYKRSRMTHHASLSIIDLDHGPIGQSITNTILQIPQTLQSPRWQLLNRNFNGQLSEVREWVRKHGWGAIVINPGASQRLQQASIGYNPKTAITVISNTGRQPITTISYLAPALTNAVNLAIQQFTLAHLESIRSQPQRLLASSPQQLSTLVQSPISYTSEDVGPFSFSLSPIICIFGFLVGLLMMVEALIQWKMTTLNFFLKVKHWQVWLASFGLVTLWALFVSMHSALAVAAFRGPHYSSHALLFTVGRFFSLWFSIAITLAALGMWLCNWYLVLSPEFFGLPTLITVISNVASLMTDIDLAPHFFRWFRIQPFANGSMLFRYILSGSYPRIALNVSILLGEWAAMSIILFATTWIRQTTLLLGIADNAGWLRGSIFFHSDIPYYKDTVAAVHKAASFPFETRRTRSFAISESLGDTASLKEGNLGV</sequence>
<dbReference type="GO" id="GO:0016020">
    <property type="term" value="C:membrane"/>
    <property type="evidence" value="ECO:0007669"/>
    <property type="project" value="TreeGrafter"/>
</dbReference>
<name>A0A9W8I711_9FUNG</name>
<protein>
    <recommendedName>
        <fullName evidence="2">DUF3533 domain-containing protein</fullName>
    </recommendedName>
</protein>
<dbReference type="InterPro" id="IPR053001">
    <property type="entry name" value="MNNG_permease-like"/>
</dbReference>
<reference evidence="3" key="1">
    <citation type="submission" date="2022-07" db="EMBL/GenBank/DDBJ databases">
        <title>Phylogenomic reconstructions and comparative analyses of Kickxellomycotina fungi.</title>
        <authorList>
            <person name="Reynolds N.K."/>
            <person name="Stajich J.E."/>
            <person name="Barry K."/>
            <person name="Grigoriev I.V."/>
            <person name="Crous P."/>
            <person name="Smith M.E."/>
        </authorList>
    </citation>
    <scope>NUCLEOTIDE SEQUENCE</scope>
    <source>
        <strain evidence="3">NRRL 1566</strain>
    </source>
</reference>
<dbReference type="Proteomes" id="UP001139887">
    <property type="component" value="Unassembled WGS sequence"/>
</dbReference>
<dbReference type="OrthoDB" id="2140105at2759"/>
<feature type="transmembrane region" description="Helical" evidence="1">
    <location>
        <begin position="330"/>
        <end position="347"/>
    </location>
</feature>
<evidence type="ECO:0000313" key="3">
    <source>
        <dbReference type="EMBL" id="KAJ2844589.1"/>
    </source>
</evidence>
<feature type="transmembrane region" description="Helical" evidence="1">
    <location>
        <begin position="304"/>
        <end position="324"/>
    </location>
</feature>
<feature type="domain" description="DUF3533" evidence="2">
    <location>
        <begin position="35"/>
        <end position="399"/>
    </location>
</feature>
<feature type="transmembrane region" description="Helical" evidence="1">
    <location>
        <begin position="28"/>
        <end position="51"/>
    </location>
</feature>
<dbReference type="Pfam" id="PF12051">
    <property type="entry name" value="DUF3533"/>
    <property type="match status" value="1"/>
</dbReference>
<comment type="caution">
    <text evidence="3">The sequence shown here is derived from an EMBL/GenBank/DDBJ whole genome shotgun (WGS) entry which is preliminary data.</text>
</comment>
<dbReference type="InterPro" id="IPR022703">
    <property type="entry name" value="DUF3533"/>
</dbReference>
<organism evidence="3 4">
    <name type="scientific">Coemansia brasiliensis</name>
    <dbReference type="NCBI Taxonomy" id="2650707"/>
    <lineage>
        <taxon>Eukaryota</taxon>
        <taxon>Fungi</taxon>
        <taxon>Fungi incertae sedis</taxon>
        <taxon>Zoopagomycota</taxon>
        <taxon>Kickxellomycotina</taxon>
        <taxon>Kickxellomycetes</taxon>
        <taxon>Kickxellales</taxon>
        <taxon>Kickxellaceae</taxon>
        <taxon>Coemansia</taxon>
    </lineage>
</organism>
<feature type="transmembrane region" description="Helical" evidence="1">
    <location>
        <begin position="256"/>
        <end position="284"/>
    </location>
</feature>
<evidence type="ECO:0000313" key="4">
    <source>
        <dbReference type="Proteomes" id="UP001139887"/>
    </source>
</evidence>
<feature type="transmembrane region" description="Helical" evidence="1">
    <location>
        <begin position="359"/>
        <end position="377"/>
    </location>
</feature>
<keyword evidence="4" id="KW-1185">Reference proteome</keyword>
<dbReference type="AlphaFoldDB" id="A0A9W8I711"/>
<evidence type="ECO:0000259" key="2">
    <source>
        <dbReference type="Pfam" id="PF12051"/>
    </source>
</evidence>
<feature type="non-terminal residue" evidence="3">
    <location>
        <position position="1"/>
    </location>
</feature>
<accession>A0A9W8I711</accession>
<feature type="transmembrane region" description="Helical" evidence="1">
    <location>
        <begin position="383"/>
        <end position="407"/>
    </location>
</feature>
<feature type="transmembrane region" description="Helical" evidence="1">
    <location>
        <begin position="215"/>
        <end position="236"/>
    </location>
</feature>
<dbReference type="EMBL" id="JANBUW010001036">
    <property type="protein sequence ID" value="KAJ2844589.1"/>
    <property type="molecule type" value="Genomic_DNA"/>
</dbReference>
<proteinExistence type="predicted"/>